<dbReference type="PANTHER" id="PTHR23167">
    <property type="entry name" value="CALPONIN HOMOLOGY DOMAIN-CONTAINING PROTEIN DDB_G0272472-RELATED"/>
    <property type="match status" value="1"/>
</dbReference>
<dbReference type="SMART" id="SM01203">
    <property type="entry name" value="DUF3585"/>
    <property type="match status" value="1"/>
</dbReference>
<feature type="compositionally biased region" description="Basic and acidic residues" evidence="9">
    <location>
        <begin position="1173"/>
        <end position="1186"/>
    </location>
</feature>
<feature type="compositionally biased region" description="Polar residues" evidence="9">
    <location>
        <begin position="1295"/>
        <end position="1304"/>
    </location>
</feature>
<feature type="compositionally biased region" description="Polar residues" evidence="9">
    <location>
        <begin position="778"/>
        <end position="802"/>
    </location>
</feature>
<feature type="compositionally biased region" description="Basic and acidic residues" evidence="9">
    <location>
        <begin position="1285"/>
        <end position="1294"/>
    </location>
</feature>
<keyword evidence="7" id="KW-0175">Coiled coil</keyword>
<feature type="compositionally biased region" description="Pro residues" evidence="9">
    <location>
        <begin position="827"/>
        <end position="837"/>
    </location>
</feature>
<comment type="subcellular location">
    <subcellularLocation>
        <location evidence="1">Endosome</location>
    </subcellularLocation>
</comment>
<dbReference type="SMART" id="SM00033">
    <property type="entry name" value="CH"/>
    <property type="match status" value="1"/>
</dbReference>
<keyword evidence="5 8" id="KW-0862">Zinc</keyword>
<dbReference type="SUPFAM" id="SSF47576">
    <property type="entry name" value="Calponin-homology domain, CH-domain"/>
    <property type="match status" value="1"/>
</dbReference>
<dbReference type="InterPro" id="IPR050540">
    <property type="entry name" value="F-actin_Monoox_Mical"/>
</dbReference>
<keyword evidence="6 8" id="KW-0440">LIM domain</keyword>
<dbReference type="Gene3D" id="1.10.418.10">
    <property type="entry name" value="Calponin-like domain"/>
    <property type="match status" value="1"/>
</dbReference>
<name>A0A9C5Z068_9MUSC</name>
<feature type="compositionally biased region" description="Polar residues" evidence="9">
    <location>
        <begin position="1275"/>
        <end position="1284"/>
    </location>
</feature>
<keyword evidence="4" id="KW-0967">Endosome</keyword>
<feature type="region of interest" description="Disordered" evidence="9">
    <location>
        <begin position="719"/>
        <end position="910"/>
    </location>
</feature>
<dbReference type="GeneID" id="119637460"/>
<proteinExistence type="predicted"/>
<feature type="compositionally biased region" description="Basic residues" evidence="9">
    <location>
        <begin position="1432"/>
        <end position="1449"/>
    </location>
</feature>
<evidence type="ECO:0000256" key="7">
    <source>
        <dbReference type="ARBA" id="ARBA00023054"/>
    </source>
</evidence>
<feature type="compositionally biased region" description="Basic residues" evidence="9">
    <location>
        <begin position="1211"/>
        <end position="1220"/>
    </location>
</feature>
<feature type="region of interest" description="Disordered" evidence="9">
    <location>
        <begin position="1098"/>
        <end position="1134"/>
    </location>
</feature>
<feature type="compositionally biased region" description="Low complexity" evidence="9">
    <location>
        <begin position="851"/>
        <end position="870"/>
    </location>
</feature>
<feature type="compositionally biased region" description="Basic and acidic residues" evidence="9">
    <location>
        <begin position="287"/>
        <end position="300"/>
    </location>
</feature>
<evidence type="ECO:0000256" key="6">
    <source>
        <dbReference type="ARBA" id="ARBA00023038"/>
    </source>
</evidence>
<feature type="region of interest" description="Disordered" evidence="9">
    <location>
        <begin position="1149"/>
        <end position="1228"/>
    </location>
</feature>
<dbReference type="PANTHER" id="PTHR23167:SF84">
    <property type="entry name" value="ALPHA ACTININ 3-RELATED"/>
    <property type="match status" value="1"/>
</dbReference>
<dbReference type="PROSITE" id="PS51848">
    <property type="entry name" value="BMERB"/>
    <property type="match status" value="1"/>
</dbReference>
<evidence type="ECO:0000313" key="13">
    <source>
        <dbReference type="Proteomes" id="UP000092443"/>
    </source>
</evidence>
<dbReference type="GO" id="GO:0005768">
    <property type="term" value="C:endosome"/>
    <property type="evidence" value="ECO:0007669"/>
    <property type="project" value="UniProtKB-SubCell"/>
</dbReference>
<feature type="compositionally biased region" description="Low complexity" evidence="9">
    <location>
        <begin position="990"/>
        <end position="1001"/>
    </location>
</feature>
<evidence type="ECO:0000256" key="9">
    <source>
        <dbReference type="SAM" id="MobiDB-lite"/>
    </source>
</evidence>
<evidence type="ECO:0000256" key="8">
    <source>
        <dbReference type="PROSITE-ProRule" id="PRU00125"/>
    </source>
</evidence>
<feature type="region of interest" description="Disordered" evidence="9">
    <location>
        <begin position="278"/>
        <end position="303"/>
    </location>
</feature>
<dbReference type="InterPro" id="IPR022735">
    <property type="entry name" value="bMERB_dom"/>
</dbReference>
<dbReference type="FunFam" id="1.10.418.10:FF:000023">
    <property type="entry name" value="EH domain-binding protein 1 isoform X1"/>
    <property type="match status" value="1"/>
</dbReference>
<protein>
    <submittedName>
        <fullName evidence="14">MICAL-like protein 1 isoform X1</fullName>
    </submittedName>
</protein>
<evidence type="ECO:0000256" key="1">
    <source>
        <dbReference type="ARBA" id="ARBA00004177"/>
    </source>
</evidence>
<feature type="domain" description="LIM zinc-binding" evidence="11">
    <location>
        <begin position="151"/>
        <end position="213"/>
    </location>
</feature>
<dbReference type="Pfam" id="PF00307">
    <property type="entry name" value="CH"/>
    <property type="match status" value="1"/>
</dbReference>
<dbReference type="Pfam" id="PF12130">
    <property type="entry name" value="bMERB_dom"/>
    <property type="match status" value="1"/>
</dbReference>
<dbReference type="InterPro" id="IPR001781">
    <property type="entry name" value="Znf_LIM"/>
</dbReference>
<reference evidence="14" key="1">
    <citation type="submission" date="2025-08" db="UniProtKB">
        <authorList>
            <consortium name="RefSeq"/>
        </authorList>
    </citation>
    <scope>IDENTIFICATION</scope>
    <source>
        <tissue evidence="14">Whole body pupa</tissue>
    </source>
</reference>
<dbReference type="Pfam" id="PF00412">
    <property type="entry name" value="LIM"/>
    <property type="match status" value="1"/>
</dbReference>
<dbReference type="PROSITE" id="PS50023">
    <property type="entry name" value="LIM_DOMAIN_2"/>
    <property type="match status" value="1"/>
</dbReference>
<dbReference type="KEGG" id="gfs:119637460"/>
<evidence type="ECO:0000313" key="14">
    <source>
        <dbReference type="RefSeq" id="XP_037889406.1"/>
    </source>
</evidence>
<dbReference type="Proteomes" id="UP000092443">
    <property type="component" value="Unplaced"/>
</dbReference>
<organism evidence="13 14">
    <name type="scientific">Glossina fuscipes</name>
    <dbReference type="NCBI Taxonomy" id="7396"/>
    <lineage>
        <taxon>Eukaryota</taxon>
        <taxon>Metazoa</taxon>
        <taxon>Ecdysozoa</taxon>
        <taxon>Arthropoda</taxon>
        <taxon>Hexapoda</taxon>
        <taxon>Insecta</taxon>
        <taxon>Pterygota</taxon>
        <taxon>Neoptera</taxon>
        <taxon>Endopterygota</taxon>
        <taxon>Diptera</taxon>
        <taxon>Brachycera</taxon>
        <taxon>Muscomorpha</taxon>
        <taxon>Hippoboscoidea</taxon>
        <taxon>Glossinidae</taxon>
        <taxon>Glossina</taxon>
    </lineage>
</organism>
<feature type="region of interest" description="Disordered" evidence="9">
    <location>
        <begin position="1420"/>
        <end position="1460"/>
    </location>
</feature>
<dbReference type="CDD" id="cd09400">
    <property type="entry name" value="LIM_like_1"/>
    <property type="match status" value="1"/>
</dbReference>
<dbReference type="InterPro" id="IPR001715">
    <property type="entry name" value="CH_dom"/>
</dbReference>
<dbReference type="PROSITE" id="PS50021">
    <property type="entry name" value="CH"/>
    <property type="match status" value="1"/>
</dbReference>
<feature type="region of interest" description="Disordered" evidence="9">
    <location>
        <begin position="116"/>
        <end position="145"/>
    </location>
</feature>
<evidence type="ECO:0000256" key="5">
    <source>
        <dbReference type="ARBA" id="ARBA00022833"/>
    </source>
</evidence>
<feature type="compositionally biased region" description="Polar residues" evidence="9">
    <location>
        <begin position="812"/>
        <end position="826"/>
    </location>
</feature>
<keyword evidence="2" id="KW-0597">Phosphoprotein</keyword>
<feature type="region of interest" description="Disordered" evidence="9">
    <location>
        <begin position="946"/>
        <end position="1021"/>
    </location>
</feature>
<dbReference type="PROSITE" id="PS00478">
    <property type="entry name" value="LIM_DOMAIN_1"/>
    <property type="match status" value="1"/>
</dbReference>
<evidence type="ECO:0000256" key="4">
    <source>
        <dbReference type="ARBA" id="ARBA00022753"/>
    </source>
</evidence>
<evidence type="ECO:0000259" key="12">
    <source>
        <dbReference type="PROSITE" id="PS51848"/>
    </source>
</evidence>
<evidence type="ECO:0000256" key="3">
    <source>
        <dbReference type="ARBA" id="ARBA00022723"/>
    </source>
</evidence>
<keyword evidence="3 8" id="KW-0479">Metal-binding</keyword>
<evidence type="ECO:0000259" key="11">
    <source>
        <dbReference type="PROSITE" id="PS50023"/>
    </source>
</evidence>
<feature type="region of interest" description="Disordered" evidence="9">
    <location>
        <begin position="330"/>
        <end position="379"/>
    </location>
</feature>
<sequence>MAERRGTKALELWCRRMTEGYPGVKIDNMTTSWRDGLAFCAMIHHFRPDLIDFDKLNKADVYYNNSLAFTTAEKYLGIPALLDADDMAAYEVPDRLSILTYLSQFYQVFAAQDSHNRLKRPPTSATDKTPLTKPSGPPSKMAHVVGVPRRDPCRKCKLPVFLAERLMVGEKVYHRTCLRCARCGSQLTPGSFYETEIDDQYCCETCPDEELTAMKADSATGNNCAGNTNADLRAKFESDALLLPPVTKPARNSIKERLSFFEKGEKFEKKEMELHQCNSSELLQKNVSDEEKSQSLEKKKGSPTSYKMSAAFVSFLNDAVAGSDIVDRKYEDGKMETSESEEEEEKENNGNSEEIRESPKLASTVLPSPPSKMAHEINSKDNEAYLTGSTQLILGLLMEKSSTDIQPNNNVVETQQESKQMALQLTPIVGSDESNNNTSPEKAEVLVKESPNLIETTAVELTQETKRNDIGTDNDDANNEDSRLELIQINDNDCITKDKADIEVFESIATIACQRKENSTSFDKAIDTKSLEKILNEKRTKSKLFPTVFDDKETTERLSVVRSRLQQFEVIENMRKESSNNFHQDQASNSETLNTNNSKQIPEILNDSSRIVEKIENDSGDENEKKSEIIDLNLSELNSTKEVNMKIDVTKPDNEESKHAPKLNHMEIDVPSDKEAKENNEILNSTETKIYDILVSAGAESQQKTKIDSEKYAKIANFSARSATQKKSLKVTIEDYPKDLNPFMSEDEDENENENENENGGEDDDGDDEEENDDRSVNNENLNNFSQRSSISKLSERTNPFDSSDDEIELLKSQNSSLSASITSTPKIPPPRPPPPRIQRNPFADEDGEESSSISQSFSRRSSLNISQSRKTPVPTPRTNRSQSQNPTPEATPRLSTKTSNTNNIGTISSTATTPQNLYILQNSSDFYGSVNSLLYATPNNLLRNSDLRSSNNSLNSSTSGTVRSRKTRRAPLPPAPVKELFPSNETINSSSKASTPASSTVGTPKSGRKKRPAPAPPKPARLEAQLKVDFELKSKNLLSYPLQSELDSKLSDEEKALLEGKTLSSLKNNDSELCVALSNRQSSKRLIPLDKELLEEHGQSAHGEQNQQQQIASQSDDFKERHQKQTIHPESELEETNVVYRRLLIPSDLDTPPRETNPLIEHLNRTSSMGERQMEKLKDNKEAKNRNRQSQISGASSGAEDSDPLFNKSIHGKWKRRKGPAPALPIPPRRVLQMLPLQEIKHELEIIEVQQQGLEKQGVILEKMIRDRCEGQNDVPSNTNSTKLAEENAKDAEPTSSPENSQNSKEVEYLILQLFELVNEKNELFRRQAELMYLRRQHRLEQEQADLEYEIRVLMAQPERNKTDTDKAREEALIERLVEVVQLRNEVVDCLEMDRIREIEEDQSIKQRLESHIAKRDEDEIDSKKSTNVKLSKKEKKKQKEAKKVSKSKKIDADKDADESEITLDKQKIKKKKKIFLF</sequence>
<evidence type="ECO:0000256" key="2">
    <source>
        <dbReference type="ARBA" id="ARBA00022553"/>
    </source>
</evidence>
<feature type="region of interest" description="Disordered" evidence="9">
    <location>
        <begin position="576"/>
        <end position="596"/>
    </location>
</feature>
<dbReference type="InterPro" id="IPR036872">
    <property type="entry name" value="CH_dom_sf"/>
</dbReference>
<feature type="compositionally biased region" description="Low complexity" evidence="9">
    <location>
        <begin position="946"/>
        <end position="958"/>
    </location>
</feature>
<feature type="compositionally biased region" description="Polar residues" evidence="9">
    <location>
        <begin position="579"/>
        <end position="596"/>
    </location>
</feature>
<evidence type="ECO:0000259" key="10">
    <source>
        <dbReference type="PROSITE" id="PS50021"/>
    </source>
</evidence>
<feature type="compositionally biased region" description="Acidic residues" evidence="9">
    <location>
        <begin position="745"/>
        <end position="773"/>
    </location>
</feature>
<dbReference type="RefSeq" id="XP_037889406.1">
    <property type="nucleotide sequence ID" value="XM_038033478.1"/>
</dbReference>
<feature type="compositionally biased region" description="Polar residues" evidence="9">
    <location>
        <begin position="877"/>
        <end position="910"/>
    </location>
</feature>
<accession>A0A9C5Z068</accession>
<dbReference type="GO" id="GO:0046872">
    <property type="term" value="F:metal ion binding"/>
    <property type="evidence" value="ECO:0007669"/>
    <property type="project" value="UniProtKB-KW"/>
</dbReference>
<gene>
    <name evidence="14" type="primary">LOC119637460</name>
</gene>
<feature type="region of interest" description="Disordered" evidence="9">
    <location>
        <begin position="1271"/>
        <end position="1304"/>
    </location>
</feature>
<feature type="domain" description="BMERB" evidence="12">
    <location>
        <begin position="1225"/>
        <end position="1408"/>
    </location>
</feature>
<keyword evidence="13" id="KW-1185">Reference proteome</keyword>
<dbReference type="Gene3D" id="2.10.110.10">
    <property type="entry name" value="Cysteine Rich Protein"/>
    <property type="match status" value="1"/>
</dbReference>
<feature type="domain" description="Calponin-homology (CH)" evidence="10">
    <location>
        <begin position="4"/>
        <end position="110"/>
    </location>
</feature>
<dbReference type="SMART" id="SM00132">
    <property type="entry name" value="LIM"/>
    <property type="match status" value="1"/>
</dbReference>